<dbReference type="EMBL" id="JACBYV010000001">
    <property type="protein sequence ID" value="NYH72286.1"/>
    <property type="molecule type" value="Genomic_DNA"/>
</dbReference>
<reference evidence="13 14" key="1">
    <citation type="submission" date="2020-07" db="EMBL/GenBank/DDBJ databases">
        <title>Genomic analyses of the natural microbiome of Caenorhabditis elegans.</title>
        <authorList>
            <person name="Samuel B."/>
        </authorList>
    </citation>
    <scope>NUCLEOTIDE SEQUENCE [LARGE SCALE GENOMIC DNA]</scope>
    <source>
        <strain evidence="13 14">BIGb0408</strain>
    </source>
</reference>
<evidence type="ECO:0000259" key="12">
    <source>
        <dbReference type="Pfam" id="PF07715"/>
    </source>
</evidence>
<dbReference type="PANTHER" id="PTHR30069">
    <property type="entry name" value="TONB-DEPENDENT OUTER MEMBRANE RECEPTOR"/>
    <property type="match status" value="1"/>
</dbReference>
<evidence type="ECO:0000313" key="14">
    <source>
        <dbReference type="Proteomes" id="UP000578688"/>
    </source>
</evidence>
<proteinExistence type="inferred from homology"/>
<keyword evidence="4 8" id="KW-0812">Transmembrane</keyword>
<keyword evidence="2 8" id="KW-0813">Transport</keyword>
<dbReference type="InterPro" id="IPR039426">
    <property type="entry name" value="TonB-dep_rcpt-like"/>
</dbReference>
<evidence type="ECO:0000256" key="3">
    <source>
        <dbReference type="ARBA" id="ARBA00022452"/>
    </source>
</evidence>
<keyword evidence="13" id="KW-0675">Receptor</keyword>
<dbReference type="GO" id="GO:0009279">
    <property type="term" value="C:cell outer membrane"/>
    <property type="evidence" value="ECO:0007669"/>
    <property type="project" value="UniProtKB-SubCell"/>
</dbReference>
<name>A0A7Y9XL53_9GAMM</name>
<dbReference type="Pfam" id="PF07715">
    <property type="entry name" value="Plug"/>
    <property type="match status" value="1"/>
</dbReference>
<gene>
    <name evidence="13" type="ORF">FHR27_000896</name>
</gene>
<dbReference type="AlphaFoldDB" id="A0A7Y9XL53"/>
<dbReference type="Gene3D" id="2.40.170.20">
    <property type="entry name" value="TonB-dependent receptor, beta-barrel domain"/>
    <property type="match status" value="1"/>
</dbReference>
<evidence type="ECO:0000256" key="4">
    <source>
        <dbReference type="ARBA" id="ARBA00022692"/>
    </source>
</evidence>
<evidence type="ECO:0000256" key="9">
    <source>
        <dbReference type="RuleBase" id="RU003357"/>
    </source>
</evidence>
<comment type="subcellular location">
    <subcellularLocation>
        <location evidence="1 8">Cell outer membrane</location>
        <topology evidence="1 8">Multi-pass membrane protein</topology>
    </subcellularLocation>
</comment>
<evidence type="ECO:0000256" key="8">
    <source>
        <dbReference type="PROSITE-ProRule" id="PRU01360"/>
    </source>
</evidence>
<feature type="domain" description="TonB-dependent receptor-like beta-barrel" evidence="11">
    <location>
        <begin position="278"/>
        <end position="646"/>
    </location>
</feature>
<dbReference type="InterPro" id="IPR012910">
    <property type="entry name" value="Plug_dom"/>
</dbReference>
<dbReference type="Pfam" id="PF00593">
    <property type="entry name" value="TonB_dep_Rec_b-barrel"/>
    <property type="match status" value="1"/>
</dbReference>
<keyword evidence="5 9" id="KW-0798">TonB box</keyword>
<feature type="signal peptide" evidence="10">
    <location>
        <begin position="1"/>
        <end position="32"/>
    </location>
</feature>
<feature type="domain" description="TonB-dependent receptor plug" evidence="12">
    <location>
        <begin position="67"/>
        <end position="174"/>
    </location>
</feature>
<dbReference type="GO" id="GO:0015344">
    <property type="term" value="F:siderophore uptake transmembrane transporter activity"/>
    <property type="evidence" value="ECO:0007669"/>
    <property type="project" value="TreeGrafter"/>
</dbReference>
<accession>A0A7Y9XL53</accession>
<dbReference type="PROSITE" id="PS52016">
    <property type="entry name" value="TONB_DEPENDENT_REC_3"/>
    <property type="match status" value="1"/>
</dbReference>
<dbReference type="PANTHER" id="PTHR30069:SF28">
    <property type="entry name" value="TONB-DEPENDENT RECEPTOR YNCD-RELATED"/>
    <property type="match status" value="1"/>
</dbReference>
<dbReference type="RefSeq" id="WP_257026812.1">
    <property type="nucleotide sequence ID" value="NZ_JACBYV010000001.1"/>
</dbReference>
<protein>
    <submittedName>
        <fullName evidence="13">Iron complex outermembrane receptor protein</fullName>
    </submittedName>
</protein>
<evidence type="ECO:0000256" key="10">
    <source>
        <dbReference type="SAM" id="SignalP"/>
    </source>
</evidence>
<organism evidence="13 14">
    <name type="scientific">Phytopseudomonas flavescens</name>
    <dbReference type="NCBI Taxonomy" id="29435"/>
    <lineage>
        <taxon>Bacteria</taxon>
        <taxon>Pseudomonadati</taxon>
        <taxon>Pseudomonadota</taxon>
        <taxon>Gammaproteobacteria</taxon>
        <taxon>Pseudomonadales</taxon>
        <taxon>Pseudomonadaceae</taxon>
        <taxon>Phytopseudomonas</taxon>
    </lineage>
</organism>
<dbReference type="Gene3D" id="2.170.130.10">
    <property type="entry name" value="TonB-dependent receptor, plug domain"/>
    <property type="match status" value="1"/>
</dbReference>
<evidence type="ECO:0000256" key="2">
    <source>
        <dbReference type="ARBA" id="ARBA00022448"/>
    </source>
</evidence>
<keyword evidence="7 8" id="KW-0998">Cell outer membrane</keyword>
<keyword evidence="10" id="KW-0732">Signal</keyword>
<evidence type="ECO:0000259" key="11">
    <source>
        <dbReference type="Pfam" id="PF00593"/>
    </source>
</evidence>
<evidence type="ECO:0000256" key="7">
    <source>
        <dbReference type="ARBA" id="ARBA00023237"/>
    </source>
</evidence>
<dbReference type="GO" id="GO:0044718">
    <property type="term" value="P:siderophore transmembrane transport"/>
    <property type="evidence" value="ECO:0007669"/>
    <property type="project" value="TreeGrafter"/>
</dbReference>
<comment type="similarity">
    <text evidence="8 9">Belongs to the TonB-dependent receptor family.</text>
</comment>
<evidence type="ECO:0000313" key="13">
    <source>
        <dbReference type="EMBL" id="NYH72286.1"/>
    </source>
</evidence>
<feature type="chain" id="PRO_5031216489" evidence="10">
    <location>
        <begin position="33"/>
        <end position="685"/>
    </location>
</feature>
<dbReference type="SUPFAM" id="SSF56935">
    <property type="entry name" value="Porins"/>
    <property type="match status" value="1"/>
</dbReference>
<dbReference type="InterPro" id="IPR037066">
    <property type="entry name" value="Plug_dom_sf"/>
</dbReference>
<evidence type="ECO:0000256" key="1">
    <source>
        <dbReference type="ARBA" id="ARBA00004571"/>
    </source>
</evidence>
<evidence type="ECO:0000256" key="6">
    <source>
        <dbReference type="ARBA" id="ARBA00023136"/>
    </source>
</evidence>
<dbReference type="InterPro" id="IPR000531">
    <property type="entry name" value="Beta-barrel_TonB"/>
</dbReference>
<keyword evidence="3 8" id="KW-1134">Transmembrane beta strand</keyword>
<dbReference type="Proteomes" id="UP000578688">
    <property type="component" value="Unassembled WGS sequence"/>
</dbReference>
<sequence>MMLIQRRTELPVRSSALLSCLFLLMPLGHLKAADAVHGLPAQIELDPLDIVGNRDNVQTSARENLESRAASTAVIDAQSYRNGRATTVVDALGYAPGVLAQSRHGDEARFSIRGSGIQRGFLMRGIQLYQDGIPLNHADGSGDFQSIEPLAAKYIEVWRGSSGLEYGSNALGGAVNFVSPTGRDQGPLQLRTQAGAYDQRRNQVAVAGAGDVFDGFLSITDSHQDGYRDQSATDSTRYFGNIGMRISQDLEARLFLTHLESKMEMPGSISKTALRNAPRSAGANYERLNAHNDYRLDRAALKLSWNASEQTEVETSFYVADRKRDHAMTFAILQQDLIDTGLSVRMATEFGQADLTRKLTLGASYSRLEGEEDRFTNPNGKPGVLTRQSDLDANESTLYGQFKYGLSSHWAVEVGAQVVQAERKTTFSGLPAISYDERYEGMSPKIGVLFEPDDNTQWFMSVSRGYEAPPFGEITVNTQPLAEDQESTTWEFGYRHRRGDLQLDAVIYRSWIDRELLSLTDSQGNALGTVNADKTIHQGLELYANVPLAEQWSVRMNYLFNDFKFDGDSVYGDNQLAGIPRQFIRAELRWSPSSWLYIAPALEWLPGKTYIDHANTLSASGYSLLNMTVGGALGRHTSWFVEGRNLADRNYAATTAVQANVRSVDGAYYFPGDGRSVYLGLEWRL</sequence>
<dbReference type="CDD" id="cd01347">
    <property type="entry name" value="ligand_gated_channel"/>
    <property type="match status" value="1"/>
</dbReference>
<keyword evidence="14" id="KW-1185">Reference proteome</keyword>
<keyword evidence="6 8" id="KW-0472">Membrane</keyword>
<dbReference type="InterPro" id="IPR036942">
    <property type="entry name" value="Beta-barrel_TonB_sf"/>
</dbReference>
<comment type="caution">
    <text evidence="13">The sequence shown here is derived from an EMBL/GenBank/DDBJ whole genome shotgun (WGS) entry which is preliminary data.</text>
</comment>
<evidence type="ECO:0000256" key="5">
    <source>
        <dbReference type="ARBA" id="ARBA00023077"/>
    </source>
</evidence>